<comment type="caution">
    <text evidence="2">The sequence shown here is derived from an EMBL/GenBank/DDBJ whole genome shotgun (WGS) entry which is preliminary data.</text>
</comment>
<keyword evidence="3" id="KW-1185">Reference proteome</keyword>
<evidence type="ECO:0000259" key="1">
    <source>
        <dbReference type="Pfam" id="PF07693"/>
    </source>
</evidence>
<gene>
    <name evidence="2" type="ORF">ACFOOT_16965</name>
</gene>
<organism evidence="2 3">
    <name type="scientific">Novosphingobium pokkalii</name>
    <dbReference type="NCBI Taxonomy" id="1770194"/>
    <lineage>
        <taxon>Bacteria</taxon>
        <taxon>Pseudomonadati</taxon>
        <taxon>Pseudomonadota</taxon>
        <taxon>Alphaproteobacteria</taxon>
        <taxon>Sphingomonadales</taxon>
        <taxon>Sphingomonadaceae</taxon>
        <taxon>Novosphingobium</taxon>
    </lineage>
</organism>
<evidence type="ECO:0000313" key="2">
    <source>
        <dbReference type="EMBL" id="MFC3673113.1"/>
    </source>
</evidence>
<dbReference type="RefSeq" id="WP_191326301.1">
    <property type="nucleotide sequence ID" value="NZ_BMZP01000039.1"/>
</dbReference>
<dbReference type="Pfam" id="PF07693">
    <property type="entry name" value="KAP_NTPase"/>
    <property type="match status" value="1"/>
</dbReference>
<accession>A0ABV7V6R9</accession>
<name>A0ABV7V6R9_9SPHN</name>
<dbReference type="EMBL" id="JBHRYE010000036">
    <property type="protein sequence ID" value="MFC3673113.1"/>
    <property type="molecule type" value="Genomic_DNA"/>
</dbReference>
<dbReference type="InterPro" id="IPR027417">
    <property type="entry name" value="P-loop_NTPase"/>
</dbReference>
<protein>
    <submittedName>
        <fullName evidence="2">P-loop NTPase fold protein</fullName>
    </submittedName>
</protein>
<dbReference type="Gene3D" id="3.40.50.300">
    <property type="entry name" value="P-loop containing nucleotide triphosphate hydrolases"/>
    <property type="match status" value="1"/>
</dbReference>
<proteinExistence type="predicted"/>
<dbReference type="SUPFAM" id="SSF52540">
    <property type="entry name" value="P-loop containing nucleoside triphosphate hydrolases"/>
    <property type="match status" value="1"/>
</dbReference>
<feature type="domain" description="KAP NTPase" evidence="1">
    <location>
        <begin position="26"/>
        <end position="259"/>
    </location>
</feature>
<dbReference type="Proteomes" id="UP001595683">
    <property type="component" value="Unassembled WGS sequence"/>
</dbReference>
<sequence length="638" mass="71628">MSDMTVEPEEAKRDARVVNAAIERFLAYYVDSAHPLDYAVLIGGPWGSGKTHLIKKFLADTDAKPLYVSLYGMTSVSQIEDEFYRQLHPVLSHPGMKLAGAVSKGLLKAAFKIDLNNDGKDDGTLSPSMPDLDLRTGLDDPRGRLLVFDDLERCRIPVGEVLGFINAYVEHEKLKAIIIANETKVMEGDATYLEIKEKLIGQTLEVLPETQAAFDAFLGLINDQRTRDFLKAHADVVLAVHAEGGRGNLRTLKHAMWDFEKLSRHFAQRHWDAPASMAKVLKGVLAASMERRAGKMTEDDLTRLVGSTFHRIFRKEASGQTTAADEIDARYKQIDFDDIVLPVAVIGGMLFRGDVDGDAIRAGLDASSDFVQPGEQPLWHRAHHTFFEDDDEADAVATQVEEAFASRSVKDRGELMHLFGVRLWFSTLGLIDRDRQQVVDEGLAYIAALEEAGEIVEIGRSPFDRDNSFFQTRVIDDTTPEYRTLANAYGEASNRVRRSKYLSIAHELMRRLPDEPDDVLLDMVINNVRSAPYFDQPVMTALPPEYFVECVLSWPPKIQSQALEILHGRHELRHGDMLTSERAWVTRVEKVLIAALPKQRPMSRERLRAAIARNLTSLRPETELNELANGPELEEQNS</sequence>
<dbReference type="InterPro" id="IPR011646">
    <property type="entry name" value="KAP_P-loop"/>
</dbReference>
<evidence type="ECO:0000313" key="3">
    <source>
        <dbReference type="Proteomes" id="UP001595683"/>
    </source>
</evidence>
<reference evidence="3" key="1">
    <citation type="journal article" date="2019" name="Int. J. Syst. Evol. Microbiol.">
        <title>The Global Catalogue of Microorganisms (GCM) 10K type strain sequencing project: providing services to taxonomists for standard genome sequencing and annotation.</title>
        <authorList>
            <consortium name="The Broad Institute Genomics Platform"/>
            <consortium name="The Broad Institute Genome Sequencing Center for Infectious Disease"/>
            <person name="Wu L."/>
            <person name="Ma J."/>
        </authorList>
    </citation>
    <scope>NUCLEOTIDE SEQUENCE [LARGE SCALE GENOMIC DNA]</scope>
    <source>
        <strain evidence="3">KCTC 42224</strain>
    </source>
</reference>